<dbReference type="Proteomes" id="UP000005580">
    <property type="component" value="Unassembled WGS sequence"/>
</dbReference>
<organism evidence="1 2">
    <name type="scientific">Hoylesella oralis ATCC 33269</name>
    <dbReference type="NCBI Taxonomy" id="873533"/>
    <lineage>
        <taxon>Bacteria</taxon>
        <taxon>Pseudomonadati</taxon>
        <taxon>Bacteroidota</taxon>
        <taxon>Bacteroidia</taxon>
        <taxon>Bacteroidales</taxon>
        <taxon>Prevotellaceae</taxon>
        <taxon>Hoylesella</taxon>
    </lineage>
</organism>
<reference evidence="1" key="1">
    <citation type="submission" date="2011-01" db="EMBL/GenBank/DDBJ databases">
        <authorList>
            <person name="Muzny D."/>
            <person name="Qin X."/>
            <person name="Buhay C."/>
            <person name="Dugan-Rocha S."/>
            <person name="Ding Y."/>
            <person name="Chen G."/>
            <person name="Hawes A."/>
            <person name="Holder M."/>
            <person name="Jhangiani S."/>
            <person name="Johnson A."/>
            <person name="Khan Z."/>
            <person name="Li Z."/>
            <person name="Liu W."/>
            <person name="Liu X."/>
            <person name="Perez L."/>
            <person name="Shen H."/>
            <person name="Wang Q."/>
            <person name="Watt J."/>
            <person name="Xi L."/>
            <person name="Xin Y."/>
            <person name="Zhou J."/>
            <person name="Deng J."/>
            <person name="Jiang H."/>
            <person name="Liu Y."/>
            <person name="Qu J."/>
            <person name="Song X.-Z."/>
            <person name="Zhang L."/>
            <person name="Villasana D."/>
            <person name="Johnson A."/>
            <person name="Liu J."/>
            <person name="Liyanage D."/>
            <person name="Lorensuhewa L."/>
            <person name="Robinson T."/>
            <person name="Song A."/>
            <person name="Song B.-B."/>
            <person name="Dinh H."/>
            <person name="Thornton R."/>
            <person name="Coyle M."/>
            <person name="Francisco L."/>
            <person name="Jackson L."/>
            <person name="Javaid M."/>
            <person name="Korchina V."/>
            <person name="Kovar C."/>
            <person name="Mata R."/>
            <person name="Mathew T."/>
            <person name="Ngo R."/>
            <person name="Nguyen L."/>
            <person name="Nguyen N."/>
            <person name="Okwuonu G."/>
            <person name="Ongeri F."/>
            <person name="Pham C."/>
            <person name="Simmons D."/>
            <person name="Wilczek-Boney K."/>
            <person name="Hale W."/>
            <person name="Jakkamsetti A."/>
            <person name="Pham P."/>
            <person name="Ruth R."/>
            <person name="San Lucas F."/>
            <person name="Warren J."/>
            <person name="Zhang J."/>
            <person name="Zhao Z."/>
            <person name="Zhou C."/>
            <person name="Zhu D."/>
            <person name="Lee S."/>
            <person name="Bess C."/>
            <person name="Blankenburg K."/>
            <person name="Forbes L."/>
            <person name="Fu Q."/>
            <person name="Gubbala S."/>
            <person name="Hirani K."/>
            <person name="Jayaseelan J.C."/>
            <person name="Lara F."/>
            <person name="Munidasa M."/>
            <person name="Palculict T."/>
            <person name="Patil S."/>
            <person name="Pu L.-L."/>
            <person name="Saada N."/>
            <person name="Tang L."/>
            <person name="Weissenberger G."/>
            <person name="Zhu Y."/>
            <person name="Hemphill L."/>
            <person name="Shang Y."/>
            <person name="Youmans B."/>
            <person name="Ayvaz T."/>
            <person name="Ross M."/>
            <person name="Santibanez J."/>
            <person name="Aqrawi P."/>
            <person name="Gross S."/>
            <person name="Joshi V."/>
            <person name="Fowler G."/>
            <person name="Nazareth L."/>
            <person name="Reid J."/>
            <person name="Worley K."/>
            <person name="Petrosino J."/>
            <person name="Highlander S."/>
            <person name="Gibbs R."/>
        </authorList>
    </citation>
    <scope>NUCLEOTIDE SEQUENCE [LARGE SCALE GENOMIC DNA]</scope>
    <source>
        <strain evidence="1">ATCC 33269</strain>
    </source>
</reference>
<evidence type="ECO:0000313" key="2">
    <source>
        <dbReference type="Proteomes" id="UP000005580"/>
    </source>
</evidence>
<dbReference type="EMBL" id="AEPE02000002">
    <property type="protein sequence ID" value="EFZ37892.1"/>
    <property type="molecule type" value="Genomic_DNA"/>
</dbReference>
<name>E7RMB1_9BACT</name>
<keyword evidence="2" id="KW-1185">Reference proteome</keyword>
<dbReference type="AlphaFoldDB" id="E7RMB1"/>
<dbReference type="HOGENOM" id="CLU_3102281_0_0_10"/>
<protein>
    <submittedName>
        <fullName evidence="1">Uncharacterized protein</fullName>
    </submittedName>
</protein>
<accession>E7RMB1</accession>
<proteinExistence type="predicted"/>
<evidence type="ECO:0000313" key="1">
    <source>
        <dbReference type="EMBL" id="EFZ37892.1"/>
    </source>
</evidence>
<gene>
    <name evidence="1" type="ORF">HMPREF0663_10261</name>
</gene>
<sequence>MREKHRQKEAETAVSTLQKGISKIVISLFLASLPPYLKQLNLRSTPHTDHR</sequence>
<comment type="caution">
    <text evidence="1">The sequence shown here is derived from an EMBL/GenBank/DDBJ whole genome shotgun (WGS) entry which is preliminary data.</text>
</comment>